<keyword evidence="5" id="KW-1185">Reference proteome</keyword>
<dbReference type="EMBL" id="CP033622">
    <property type="protein sequence ID" value="QIZ52135.1"/>
    <property type="molecule type" value="Genomic_DNA"/>
</dbReference>
<evidence type="ECO:0000313" key="5">
    <source>
        <dbReference type="Proteomes" id="UP000824976"/>
    </source>
</evidence>
<proteinExistence type="predicted"/>
<gene>
    <name evidence="2" type="ORF">DWG24_15960</name>
    <name evidence="3" type="ORF">FGI21_08955</name>
</gene>
<dbReference type="EMBL" id="CP040817">
    <property type="protein sequence ID" value="QYM91992.1"/>
    <property type="molecule type" value="Genomic_DNA"/>
</dbReference>
<dbReference type="Proteomes" id="UP000500801">
    <property type="component" value="Chromosome"/>
</dbReference>
<evidence type="ECO:0000313" key="4">
    <source>
        <dbReference type="Proteomes" id="UP000500801"/>
    </source>
</evidence>
<feature type="region of interest" description="Disordered" evidence="1">
    <location>
        <begin position="20"/>
        <end position="65"/>
    </location>
</feature>
<dbReference type="RefSeq" id="WP_168363237.1">
    <property type="nucleotide sequence ID" value="NZ_CP033622.1"/>
</dbReference>
<sequence length="65" mass="6887">MDSQSSAYSENSAYRAVGTAGIRIDPSVSANDDNGASTKGIRHEHDQPVAYGSNFNLASKRAQSQ</sequence>
<dbReference type="AlphaFoldDB" id="A0AAE6Z2D6"/>
<dbReference type="Proteomes" id="UP000824976">
    <property type="component" value="Chromosome"/>
</dbReference>
<evidence type="ECO:0000313" key="3">
    <source>
        <dbReference type="EMBL" id="QYM91992.1"/>
    </source>
</evidence>
<name>A0AAE6Z2D6_9GAMM</name>
<feature type="compositionally biased region" description="Polar residues" evidence="1">
    <location>
        <begin position="53"/>
        <end position="65"/>
    </location>
</feature>
<evidence type="ECO:0000256" key="1">
    <source>
        <dbReference type="SAM" id="MobiDB-lite"/>
    </source>
</evidence>
<evidence type="ECO:0000313" key="2">
    <source>
        <dbReference type="EMBL" id="QIZ52135.1"/>
    </source>
</evidence>
<accession>A0AAE6Z2D6</accession>
<organism evidence="2 4">
    <name type="scientific">Dickeya zeae</name>
    <dbReference type="NCBI Taxonomy" id="204042"/>
    <lineage>
        <taxon>Bacteria</taxon>
        <taxon>Pseudomonadati</taxon>
        <taxon>Pseudomonadota</taxon>
        <taxon>Gammaproteobacteria</taxon>
        <taxon>Enterobacterales</taxon>
        <taxon>Pectobacteriaceae</taxon>
        <taxon>Dickeya</taxon>
    </lineage>
</organism>
<protein>
    <submittedName>
        <fullName evidence="2">Uncharacterized protein</fullName>
    </submittedName>
</protein>
<reference evidence="3 5" key="2">
    <citation type="submission" date="2019-06" db="EMBL/GenBank/DDBJ databases">
        <title>Complete genome of Dickeya zeae PL65.</title>
        <authorList>
            <person name="Boluk G."/>
            <person name="Arif M."/>
        </authorList>
    </citation>
    <scope>NUCLEOTIDE SEQUENCE [LARGE SCALE GENOMIC DNA]</scope>
    <source>
        <strain evidence="3 5">PL65</strain>
    </source>
</reference>
<feature type="compositionally biased region" description="Polar residues" evidence="1">
    <location>
        <begin position="28"/>
        <end position="37"/>
    </location>
</feature>
<reference evidence="2 4" key="1">
    <citation type="submission" date="2018-11" db="EMBL/GenBank/DDBJ databases">
        <title>Complete genome sequence of Dickeya zeae strain CE1 infecting Canna edulis Ker-Gawl. in China.</title>
        <authorList>
            <person name="Zhang J."/>
            <person name="Lin B."/>
            <person name="Shen H."/>
            <person name="Jiang S."/>
            <person name="Pu X."/>
            <person name="Sun D."/>
        </authorList>
    </citation>
    <scope>NUCLEOTIDE SEQUENCE [LARGE SCALE GENOMIC DNA]</scope>
    <source>
        <strain evidence="2 4">CE1</strain>
    </source>
</reference>